<dbReference type="CDD" id="cd03034">
    <property type="entry name" value="ArsC_ArsC"/>
    <property type="match status" value="1"/>
</dbReference>
<evidence type="ECO:0000313" key="4">
    <source>
        <dbReference type="EMBL" id="TKB99379.1"/>
    </source>
</evidence>
<dbReference type="PANTHER" id="PTHR30041">
    <property type="entry name" value="ARSENATE REDUCTASE"/>
    <property type="match status" value="1"/>
</dbReference>
<dbReference type="SUPFAM" id="SSF52833">
    <property type="entry name" value="Thioredoxin-like"/>
    <property type="match status" value="1"/>
</dbReference>
<dbReference type="AlphaFoldDB" id="A0A4U1C181"/>
<dbReference type="InterPro" id="IPR006659">
    <property type="entry name" value="Arsenate_reductase"/>
</dbReference>
<dbReference type="PROSITE" id="PS51353">
    <property type="entry name" value="ARSC"/>
    <property type="match status" value="1"/>
</dbReference>
<evidence type="ECO:0000313" key="5">
    <source>
        <dbReference type="Proteomes" id="UP000310477"/>
    </source>
</evidence>
<comment type="caution">
    <text evidence="4">The sequence shown here is derived from an EMBL/GenBank/DDBJ whole genome shotgun (WGS) entry which is preliminary data.</text>
</comment>
<gene>
    <name evidence="4" type="ORF">FA045_12900</name>
</gene>
<protein>
    <submittedName>
        <fullName evidence="4">Arsenate reductase family protein</fullName>
    </submittedName>
</protein>
<dbReference type="OrthoDB" id="9808142at2"/>
<organism evidence="4 5">
    <name type="scientific">Pedobacter cryotolerans</name>
    <dbReference type="NCBI Taxonomy" id="2571270"/>
    <lineage>
        <taxon>Bacteria</taxon>
        <taxon>Pseudomonadati</taxon>
        <taxon>Bacteroidota</taxon>
        <taxon>Sphingobacteriia</taxon>
        <taxon>Sphingobacteriales</taxon>
        <taxon>Sphingobacteriaceae</taxon>
        <taxon>Pedobacter</taxon>
    </lineage>
</organism>
<dbReference type="GO" id="GO:0008794">
    <property type="term" value="F:arsenate reductase (glutaredoxin) activity"/>
    <property type="evidence" value="ECO:0007669"/>
    <property type="project" value="InterPro"/>
</dbReference>
<keyword evidence="2" id="KW-0560">Oxidoreductase</keyword>
<evidence type="ECO:0000256" key="1">
    <source>
        <dbReference type="ARBA" id="ARBA00007198"/>
    </source>
</evidence>
<name>A0A4U1C181_9SPHI</name>
<reference evidence="4 5" key="1">
    <citation type="submission" date="2019-04" db="EMBL/GenBank/DDBJ databases">
        <title>Pedobacter sp. AR-2-6 sp. nov., isolated from Arctic soil.</title>
        <authorList>
            <person name="Dahal R.H."/>
            <person name="Kim D.-U."/>
        </authorList>
    </citation>
    <scope>NUCLEOTIDE SEQUENCE [LARGE SCALE GENOMIC DNA]</scope>
    <source>
        <strain evidence="4 5">AR-2-6</strain>
    </source>
</reference>
<evidence type="ECO:0000256" key="2">
    <source>
        <dbReference type="ARBA" id="ARBA00023002"/>
    </source>
</evidence>
<proteinExistence type="inferred from homology"/>
<dbReference type="PANTHER" id="PTHR30041:SF4">
    <property type="entry name" value="ARSENATE REDUCTASE"/>
    <property type="match status" value="1"/>
</dbReference>
<dbReference type="InterPro" id="IPR036249">
    <property type="entry name" value="Thioredoxin-like_sf"/>
</dbReference>
<dbReference type="Proteomes" id="UP000310477">
    <property type="component" value="Unassembled WGS sequence"/>
</dbReference>
<dbReference type="Gene3D" id="3.40.30.10">
    <property type="entry name" value="Glutaredoxin"/>
    <property type="match status" value="1"/>
</dbReference>
<keyword evidence="5" id="KW-1185">Reference proteome</keyword>
<sequence>MITIYHNNSCSKSRTALAELTKSGEDFEVINYLEQVPSIKLLKEIIAKLGIKPFELVRITENLYKEKFKGKTLSDEEWILAMHENPILIQRPILIKGDLAVIGRSEDALDEIL</sequence>
<dbReference type="InterPro" id="IPR006660">
    <property type="entry name" value="Arsenate_reductase-like"/>
</dbReference>
<dbReference type="Pfam" id="PF03960">
    <property type="entry name" value="ArsC"/>
    <property type="match status" value="1"/>
</dbReference>
<evidence type="ECO:0000256" key="3">
    <source>
        <dbReference type="PROSITE-ProRule" id="PRU01282"/>
    </source>
</evidence>
<dbReference type="RefSeq" id="WP_136877499.1">
    <property type="nucleotide sequence ID" value="NZ_SWBO01000007.1"/>
</dbReference>
<comment type="similarity">
    <text evidence="1 3">Belongs to the ArsC family.</text>
</comment>
<accession>A0A4U1C181</accession>
<dbReference type="EMBL" id="SWBO01000007">
    <property type="protein sequence ID" value="TKB99379.1"/>
    <property type="molecule type" value="Genomic_DNA"/>
</dbReference>